<dbReference type="CDD" id="cd06170">
    <property type="entry name" value="LuxR_C_like"/>
    <property type="match status" value="1"/>
</dbReference>
<dbReference type="Gene3D" id="1.10.10.10">
    <property type="entry name" value="Winged helix-like DNA-binding domain superfamily/Winged helix DNA-binding domain"/>
    <property type="match status" value="1"/>
</dbReference>
<dbReference type="Gene3D" id="3.30.450.40">
    <property type="match status" value="1"/>
</dbReference>
<keyword evidence="1" id="KW-0805">Transcription regulation</keyword>
<reference evidence="6" key="1">
    <citation type="submission" date="2016-10" db="EMBL/GenBank/DDBJ databases">
        <authorList>
            <person name="Varghese N."/>
            <person name="Submissions S."/>
        </authorList>
    </citation>
    <scope>NUCLEOTIDE SEQUENCE [LARGE SCALE GENOMIC DNA]</scope>
    <source>
        <strain evidence="6">DSM 44498</strain>
    </source>
</reference>
<sequence length="361" mass="39238">MSMTSPDTRRSDVELDADVTAQIRELGIAAGDVLDCSISVAECSRVSSAKRLLAHVWDCVIAEMNQPAAGPTPPRLAELTGLLGRVRDLESRVEDARVAEGVETMRRIRRALGRLQVATTANELLSQAAAEACTIGFDRALVSTIGDATWNLHSMFIERDPRLARDMVAAGRQDPPKLDGSIIESDVVDRARSGLVFDVQNNPRVNRQLVSMSGCTSYIVAPLRSHGKVIGLVHADSHYPARDVDTTDRAVLNLYAEGLSHTLARVSVLEGLTSLSEGMARLVSDVKIAAPPQITMSDLRHPVLSTREVDVIELMAAGDANRSIARKLSISEGTVKTHITHILRKLDASNRAEAVAYWLRR</sequence>
<dbReference type="SUPFAM" id="SSF46894">
    <property type="entry name" value="C-terminal effector domain of the bipartite response regulators"/>
    <property type="match status" value="1"/>
</dbReference>
<accession>A0A1H4WWW7</accession>
<dbReference type="InterPro" id="IPR000792">
    <property type="entry name" value="Tscrpt_reg_LuxR_C"/>
</dbReference>
<keyword evidence="2" id="KW-0238">DNA-binding</keyword>
<dbReference type="PRINTS" id="PR00038">
    <property type="entry name" value="HTHLUXR"/>
</dbReference>
<gene>
    <name evidence="5" type="ORF">SAMN04490239_6223</name>
</gene>
<dbReference type="PROSITE" id="PS00622">
    <property type="entry name" value="HTH_LUXR_1"/>
    <property type="match status" value="1"/>
</dbReference>
<feature type="domain" description="HTH luxR-type" evidence="4">
    <location>
        <begin position="297"/>
        <end position="361"/>
    </location>
</feature>
<dbReference type="InterPro" id="IPR016032">
    <property type="entry name" value="Sig_transdc_resp-reg_C-effctor"/>
</dbReference>
<evidence type="ECO:0000256" key="1">
    <source>
        <dbReference type="ARBA" id="ARBA00023015"/>
    </source>
</evidence>
<protein>
    <submittedName>
        <fullName evidence="5">GAF domain-containing protein</fullName>
    </submittedName>
</protein>
<dbReference type="Proteomes" id="UP000183561">
    <property type="component" value="Unassembled WGS sequence"/>
</dbReference>
<dbReference type="AlphaFoldDB" id="A0A1H4WWW7"/>
<organism evidence="5 6">
    <name type="scientific">Rhodococcus koreensis</name>
    <dbReference type="NCBI Taxonomy" id="99653"/>
    <lineage>
        <taxon>Bacteria</taxon>
        <taxon>Bacillati</taxon>
        <taxon>Actinomycetota</taxon>
        <taxon>Actinomycetes</taxon>
        <taxon>Mycobacteriales</taxon>
        <taxon>Nocardiaceae</taxon>
        <taxon>Rhodococcus</taxon>
    </lineage>
</organism>
<dbReference type="OrthoDB" id="161302at2"/>
<dbReference type="GO" id="GO:0003677">
    <property type="term" value="F:DNA binding"/>
    <property type="evidence" value="ECO:0007669"/>
    <property type="project" value="UniProtKB-KW"/>
</dbReference>
<dbReference type="PANTHER" id="PTHR43214">
    <property type="entry name" value="TWO-COMPONENT RESPONSE REGULATOR"/>
    <property type="match status" value="1"/>
</dbReference>
<dbReference type="InterPro" id="IPR029016">
    <property type="entry name" value="GAF-like_dom_sf"/>
</dbReference>
<evidence type="ECO:0000256" key="3">
    <source>
        <dbReference type="ARBA" id="ARBA00023163"/>
    </source>
</evidence>
<dbReference type="InterPro" id="IPR039420">
    <property type="entry name" value="WalR-like"/>
</dbReference>
<dbReference type="GO" id="GO:0006355">
    <property type="term" value="P:regulation of DNA-templated transcription"/>
    <property type="evidence" value="ECO:0007669"/>
    <property type="project" value="InterPro"/>
</dbReference>
<keyword evidence="6" id="KW-1185">Reference proteome</keyword>
<dbReference type="EMBL" id="FNSV01000005">
    <property type="protein sequence ID" value="SEC97530.1"/>
    <property type="molecule type" value="Genomic_DNA"/>
</dbReference>
<dbReference type="Pfam" id="PF00196">
    <property type="entry name" value="GerE"/>
    <property type="match status" value="1"/>
</dbReference>
<dbReference type="InterPro" id="IPR003018">
    <property type="entry name" value="GAF"/>
</dbReference>
<name>A0A1H4WWW7_9NOCA</name>
<dbReference type="SUPFAM" id="SSF55781">
    <property type="entry name" value="GAF domain-like"/>
    <property type="match status" value="1"/>
</dbReference>
<evidence type="ECO:0000313" key="5">
    <source>
        <dbReference type="EMBL" id="SEC97530.1"/>
    </source>
</evidence>
<proteinExistence type="predicted"/>
<evidence type="ECO:0000256" key="2">
    <source>
        <dbReference type="ARBA" id="ARBA00023125"/>
    </source>
</evidence>
<dbReference type="InterPro" id="IPR036388">
    <property type="entry name" value="WH-like_DNA-bd_sf"/>
</dbReference>
<evidence type="ECO:0000313" key="6">
    <source>
        <dbReference type="Proteomes" id="UP000183561"/>
    </source>
</evidence>
<dbReference type="PROSITE" id="PS50043">
    <property type="entry name" value="HTH_LUXR_2"/>
    <property type="match status" value="1"/>
</dbReference>
<dbReference type="Pfam" id="PF01590">
    <property type="entry name" value="GAF"/>
    <property type="match status" value="1"/>
</dbReference>
<evidence type="ECO:0000259" key="4">
    <source>
        <dbReference type="PROSITE" id="PS50043"/>
    </source>
</evidence>
<keyword evidence="3" id="KW-0804">Transcription</keyword>
<dbReference type="SMART" id="SM00421">
    <property type="entry name" value="HTH_LUXR"/>
    <property type="match status" value="1"/>
</dbReference>